<dbReference type="InterPro" id="IPR037047">
    <property type="entry name" value="PITH_dom_sf"/>
</dbReference>
<evidence type="ECO:0000313" key="7">
    <source>
        <dbReference type="Proteomes" id="UP000475325"/>
    </source>
</evidence>
<evidence type="ECO:0000256" key="1">
    <source>
        <dbReference type="ARBA" id="ARBA00008987"/>
    </source>
</evidence>
<dbReference type="SUPFAM" id="SSF52833">
    <property type="entry name" value="Thioredoxin-like"/>
    <property type="match status" value="1"/>
</dbReference>
<name>A0A7C8J1A3_ORBOL</name>
<dbReference type="AlphaFoldDB" id="A0A7C8J1A3"/>
<gene>
    <name evidence="6" type="ORF">TWF102_001475</name>
</gene>
<evidence type="ECO:0000259" key="4">
    <source>
        <dbReference type="PROSITE" id="PS51352"/>
    </source>
</evidence>
<dbReference type="GO" id="GO:0005737">
    <property type="term" value="C:cytoplasm"/>
    <property type="evidence" value="ECO:0007669"/>
    <property type="project" value="UniProtKB-ARBA"/>
</dbReference>
<accession>A0A7C8J1A3</accession>
<protein>
    <recommendedName>
        <fullName evidence="8">Thioredoxin</fullName>
    </recommendedName>
</protein>
<dbReference type="InterPro" id="IPR008979">
    <property type="entry name" value="Galactose-bd-like_sf"/>
</dbReference>
<dbReference type="PROSITE" id="PS00194">
    <property type="entry name" value="THIOREDOXIN_1"/>
    <property type="match status" value="1"/>
</dbReference>
<feature type="domain" description="Thioredoxin" evidence="4">
    <location>
        <begin position="1"/>
        <end position="109"/>
    </location>
</feature>
<proteinExistence type="inferred from homology"/>
<dbReference type="CDD" id="cd02947">
    <property type="entry name" value="TRX_family"/>
    <property type="match status" value="1"/>
</dbReference>
<dbReference type="Pfam" id="PF06201">
    <property type="entry name" value="PITH"/>
    <property type="match status" value="1"/>
</dbReference>
<dbReference type="Proteomes" id="UP000475325">
    <property type="component" value="Unassembled WGS sequence"/>
</dbReference>
<dbReference type="InterPro" id="IPR010400">
    <property type="entry name" value="PITH_dom"/>
</dbReference>
<dbReference type="PRINTS" id="PR00421">
    <property type="entry name" value="THIOREDOXIN"/>
</dbReference>
<dbReference type="Gene3D" id="2.60.120.470">
    <property type="entry name" value="PITH domain"/>
    <property type="match status" value="1"/>
</dbReference>
<dbReference type="SUPFAM" id="SSF49785">
    <property type="entry name" value="Galactose-binding domain-like"/>
    <property type="match status" value="1"/>
</dbReference>
<evidence type="ECO:0000256" key="2">
    <source>
        <dbReference type="ARBA" id="ARBA00023157"/>
    </source>
</evidence>
<organism evidence="6 7">
    <name type="scientific">Orbilia oligospora</name>
    <name type="common">Nematode-trapping fungus</name>
    <name type="synonym">Arthrobotrys oligospora</name>
    <dbReference type="NCBI Taxonomy" id="2813651"/>
    <lineage>
        <taxon>Eukaryota</taxon>
        <taxon>Fungi</taxon>
        <taxon>Dikarya</taxon>
        <taxon>Ascomycota</taxon>
        <taxon>Pezizomycotina</taxon>
        <taxon>Orbiliomycetes</taxon>
        <taxon>Orbiliales</taxon>
        <taxon>Orbiliaceae</taxon>
        <taxon>Orbilia</taxon>
    </lineage>
</organism>
<dbReference type="InterPro" id="IPR013766">
    <property type="entry name" value="Thioredoxin_domain"/>
</dbReference>
<evidence type="ECO:0008006" key="8">
    <source>
        <dbReference type="Google" id="ProtNLM"/>
    </source>
</evidence>
<evidence type="ECO:0000256" key="3">
    <source>
        <dbReference type="SAM" id="MobiDB-lite"/>
    </source>
</evidence>
<dbReference type="EMBL" id="WIQW01000120">
    <property type="protein sequence ID" value="KAF3081962.1"/>
    <property type="molecule type" value="Genomic_DNA"/>
</dbReference>
<dbReference type="Gene3D" id="3.40.30.10">
    <property type="entry name" value="Glutaredoxin"/>
    <property type="match status" value="1"/>
</dbReference>
<comment type="similarity">
    <text evidence="1">Belongs to the thioredoxin family.</text>
</comment>
<feature type="region of interest" description="Disordered" evidence="3">
    <location>
        <begin position="167"/>
        <end position="188"/>
    </location>
</feature>
<dbReference type="InterPro" id="IPR017937">
    <property type="entry name" value="Thioredoxin_CS"/>
</dbReference>
<dbReference type="InterPro" id="IPR036249">
    <property type="entry name" value="Thioredoxin-like_sf"/>
</dbReference>
<evidence type="ECO:0000259" key="5">
    <source>
        <dbReference type="PROSITE" id="PS51532"/>
    </source>
</evidence>
<keyword evidence="2" id="KW-1015">Disulfide bond</keyword>
<dbReference type="PROSITE" id="PS51532">
    <property type="entry name" value="PITH"/>
    <property type="match status" value="1"/>
</dbReference>
<evidence type="ECO:0000313" key="6">
    <source>
        <dbReference type="EMBL" id="KAF3081962.1"/>
    </source>
</evidence>
<sequence>MSKTVVINSPNQLEALIKSNTIVVIDFHATWCGPCKAVAPAYAALAERLTDPGKMVFTKVDVDQQKSIAQTYNVTAMPTFIMIKSGTETNRIKGANLPALQSAVKDLLAASGGAIASSSGSGFWKGADVPKPYEVINSEIELKNLDCMNYNQEIGGVRVLFEGSAPSTGVGNSGGKGKGKGSGDDQKADWVESDTDEQLTIFIPFSSTVKIYQIQITSRPPPVEDEDEEDTELPRRPSKIRLFVNRPNIVGFDDAESMVATQEIELKEEDWKDGTVAINTRFVKFQSVFSLNLFVEDAEGDAEKVRIDRIRIVGEVGEKRELGKLEKVGEE</sequence>
<dbReference type="PROSITE" id="PS51352">
    <property type="entry name" value="THIOREDOXIN_2"/>
    <property type="match status" value="1"/>
</dbReference>
<reference evidence="6 7" key="1">
    <citation type="submission" date="2019-06" db="EMBL/GenBank/DDBJ databases">
        <authorList>
            <person name="Palmer J.M."/>
        </authorList>
    </citation>
    <scope>NUCLEOTIDE SEQUENCE [LARGE SCALE GENOMIC DNA]</scope>
    <source>
        <strain evidence="6 7">TWF102</strain>
    </source>
</reference>
<feature type="domain" description="PITH" evidence="5">
    <location>
        <begin position="125"/>
        <end position="331"/>
    </location>
</feature>
<comment type="caution">
    <text evidence="6">The sequence shown here is derived from an EMBL/GenBank/DDBJ whole genome shotgun (WGS) entry which is preliminary data.</text>
</comment>
<dbReference type="Pfam" id="PF00085">
    <property type="entry name" value="Thioredoxin"/>
    <property type="match status" value="1"/>
</dbReference>
<dbReference type="PANTHER" id="PTHR46115">
    <property type="entry name" value="THIOREDOXIN-LIKE PROTEIN 1"/>
    <property type="match status" value="1"/>
</dbReference>